<proteinExistence type="predicted"/>
<keyword evidence="4" id="KW-0472">Membrane</keyword>
<dbReference type="Gene3D" id="3.30.1150.10">
    <property type="match status" value="1"/>
</dbReference>
<dbReference type="PROSITE" id="PS52015">
    <property type="entry name" value="TONB_CTD"/>
    <property type="match status" value="1"/>
</dbReference>
<dbReference type="EMBL" id="JAPWGW010000001">
    <property type="protein sequence ID" value="MCZ4297275.1"/>
    <property type="molecule type" value="Genomic_DNA"/>
</dbReference>
<evidence type="ECO:0000256" key="3">
    <source>
        <dbReference type="ARBA" id="ARBA00022989"/>
    </source>
</evidence>
<dbReference type="InterPro" id="IPR006260">
    <property type="entry name" value="TonB/TolA_C"/>
</dbReference>
<accession>A0ABT4LSG9</accession>
<dbReference type="SUPFAM" id="SSF74653">
    <property type="entry name" value="TolA/TonB C-terminal domain"/>
    <property type="match status" value="1"/>
</dbReference>
<feature type="domain" description="TonB C-terminal" evidence="6">
    <location>
        <begin position="287"/>
        <end position="381"/>
    </location>
</feature>
<sequence length="381" mass="41835">MQKSIASALILLGALCAPALAEISDEAVARYNAAAQANDVPALLTAAEVLAGEAVASPDDRDAALLAFEAAWALCRNGECEAALAAAEFAASQPDTSAHPSLADRELLKAFAHWQVRKRRSTRADLDTALSTRVEGERTLLSVAAFQRRYLDDAKQGRSGRLPKSAGEAAAHFYPVRDQIGDVWAQAAILAVATEFGTDHTPATLLKMARVEAEILLIRHVTDDEPDWMERRYLEATAWRNAMDAYLRSENKGADEREFVEEILDDAITDDNHQHPVGTGPHIKDDPLLCRGNFTRMPRPTYPDDAAWSGYIGAVIVLFDVDEDGAKNVRIGASVPTDIFDDAALASVRRLKWEWEGSTRDGESCLQQRDSVQWPFYFVLE</sequence>
<keyword evidence="5" id="KW-0732">Signal</keyword>
<gene>
    <name evidence="7" type="ORF">O4G74_04295</name>
</gene>
<comment type="subcellular location">
    <subcellularLocation>
        <location evidence="1">Membrane</location>
        <topology evidence="1">Single-pass membrane protein</topology>
    </subcellularLocation>
</comment>
<dbReference type="RefSeq" id="WP_269401424.1">
    <property type="nucleotide sequence ID" value="NZ_JAPWGW010000001.1"/>
</dbReference>
<evidence type="ECO:0000313" key="8">
    <source>
        <dbReference type="Proteomes" id="UP001083770"/>
    </source>
</evidence>
<keyword evidence="8" id="KW-1185">Reference proteome</keyword>
<evidence type="ECO:0000256" key="4">
    <source>
        <dbReference type="ARBA" id="ARBA00023136"/>
    </source>
</evidence>
<organism evidence="7 8">
    <name type="scientific">Henriciella marina</name>
    <dbReference type="NCBI Taxonomy" id="453851"/>
    <lineage>
        <taxon>Bacteria</taxon>
        <taxon>Pseudomonadati</taxon>
        <taxon>Pseudomonadota</taxon>
        <taxon>Alphaproteobacteria</taxon>
        <taxon>Hyphomonadales</taxon>
        <taxon>Hyphomonadaceae</taxon>
        <taxon>Henriciella</taxon>
    </lineage>
</organism>
<name>A0ABT4LSG9_9PROT</name>
<dbReference type="Proteomes" id="UP001083770">
    <property type="component" value="Unassembled WGS sequence"/>
</dbReference>
<feature type="chain" id="PRO_5045840077" evidence="5">
    <location>
        <begin position="22"/>
        <end position="381"/>
    </location>
</feature>
<dbReference type="Pfam" id="PF03544">
    <property type="entry name" value="TonB_C"/>
    <property type="match status" value="1"/>
</dbReference>
<comment type="caution">
    <text evidence="7">The sequence shown here is derived from an EMBL/GenBank/DDBJ whole genome shotgun (WGS) entry which is preliminary data.</text>
</comment>
<evidence type="ECO:0000313" key="7">
    <source>
        <dbReference type="EMBL" id="MCZ4297275.1"/>
    </source>
</evidence>
<feature type="signal peptide" evidence="5">
    <location>
        <begin position="1"/>
        <end position="21"/>
    </location>
</feature>
<evidence type="ECO:0000256" key="1">
    <source>
        <dbReference type="ARBA" id="ARBA00004167"/>
    </source>
</evidence>
<dbReference type="NCBIfam" id="TIGR01352">
    <property type="entry name" value="tonB_Cterm"/>
    <property type="match status" value="1"/>
</dbReference>
<evidence type="ECO:0000256" key="5">
    <source>
        <dbReference type="SAM" id="SignalP"/>
    </source>
</evidence>
<evidence type="ECO:0000256" key="2">
    <source>
        <dbReference type="ARBA" id="ARBA00022692"/>
    </source>
</evidence>
<keyword evidence="3" id="KW-1133">Transmembrane helix</keyword>
<evidence type="ECO:0000259" key="6">
    <source>
        <dbReference type="PROSITE" id="PS52015"/>
    </source>
</evidence>
<dbReference type="InterPro" id="IPR037682">
    <property type="entry name" value="TonB_C"/>
</dbReference>
<reference evidence="7" key="1">
    <citation type="submission" date="2022-12" db="EMBL/GenBank/DDBJ databases">
        <title>Bacterial isolates from different developmental stages of Nematostella vectensis.</title>
        <authorList>
            <person name="Fraune S."/>
        </authorList>
    </citation>
    <scope>NUCLEOTIDE SEQUENCE</scope>
    <source>
        <strain evidence="7">G21632-S1</strain>
    </source>
</reference>
<keyword evidence="2" id="KW-0812">Transmembrane</keyword>
<protein>
    <submittedName>
        <fullName evidence="7">Energy transducer TonB</fullName>
    </submittedName>
</protein>